<reference evidence="2 3" key="1">
    <citation type="submission" date="2018-01" db="EMBL/GenBank/DDBJ databases">
        <title>Genome characterization of the sugarcane-associated fungus Trichoderma ghanense CCMA-1212 and their application in lignocelulose bioconversion.</title>
        <authorList>
            <person name="Steindorff A.S."/>
            <person name="Mendes T.D."/>
            <person name="Vilela E.S.D."/>
            <person name="Rodrigues D.S."/>
            <person name="Formighieri E.F."/>
            <person name="Melo I.S."/>
            <person name="Favaro L.C.L."/>
        </authorList>
    </citation>
    <scope>NUCLEOTIDE SEQUENCE [LARGE SCALE GENOMIC DNA]</scope>
    <source>
        <strain evidence="2 3">CCMA-1212</strain>
    </source>
</reference>
<accession>A0ABY2H5S3</accession>
<evidence type="ECO:0000256" key="1">
    <source>
        <dbReference type="SAM" id="MobiDB-lite"/>
    </source>
</evidence>
<gene>
    <name evidence="2" type="ORF">CCMA1212_005236</name>
</gene>
<comment type="caution">
    <text evidence="2">The sequence shown here is derived from an EMBL/GenBank/DDBJ whole genome shotgun (WGS) entry which is preliminary data.</text>
</comment>
<organism evidence="2 3">
    <name type="scientific">Trichoderma ghanense</name>
    <dbReference type="NCBI Taxonomy" id="65468"/>
    <lineage>
        <taxon>Eukaryota</taxon>
        <taxon>Fungi</taxon>
        <taxon>Dikarya</taxon>
        <taxon>Ascomycota</taxon>
        <taxon>Pezizomycotina</taxon>
        <taxon>Sordariomycetes</taxon>
        <taxon>Hypocreomycetidae</taxon>
        <taxon>Hypocreales</taxon>
        <taxon>Hypocreaceae</taxon>
        <taxon>Trichoderma</taxon>
    </lineage>
</organism>
<feature type="region of interest" description="Disordered" evidence="1">
    <location>
        <begin position="1"/>
        <end position="60"/>
    </location>
</feature>
<sequence>MALFLSGGSTEDEPGNKKRETRRQRQRQRQTRRGWRDQTRGRFCCRQRPSPRAASGAYTG</sequence>
<evidence type="ECO:0000313" key="3">
    <source>
        <dbReference type="Proteomes" id="UP001642720"/>
    </source>
</evidence>
<evidence type="ECO:0000313" key="2">
    <source>
        <dbReference type="EMBL" id="TFB02805.1"/>
    </source>
</evidence>
<protein>
    <submittedName>
        <fullName evidence="2">Uncharacterized protein</fullName>
    </submittedName>
</protein>
<dbReference type="RefSeq" id="XP_073559006.1">
    <property type="nucleotide sequence ID" value="XM_073702504.1"/>
</dbReference>
<feature type="compositionally biased region" description="Basic residues" evidence="1">
    <location>
        <begin position="19"/>
        <end position="33"/>
    </location>
</feature>
<dbReference type="EMBL" id="PPTA01000006">
    <property type="protein sequence ID" value="TFB02805.1"/>
    <property type="molecule type" value="Genomic_DNA"/>
</dbReference>
<dbReference type="GeneID" id="300576954"/>
<name>A0ABY2H5S3_9HYPO</name>
<dbReference type="Proteomes" id="UP001642720">
    <property type="component" value="Unassembled WGS sequence"/>
</dbReference>
<keyword evidence="3" id="KW-1185">Reference proteome</keyword>
<proteinExistence type="predicted"/>